<keyword evidence="3" id="KW-1185">Reference proteome</keyword>
<reference evidence="2 3" key="1">
    <citation type="journal article" date="2019" name="Commun. Biol.">
        <title>The bagworm genome reveals a unique fibroin gene that provides high tensile strength.</title>
        <authorList>
            <person name="Kono N."/>
            <person name="Nakamura H."/>
            <person name="Ohtoshi R."/>
            <person name="Tomita M."/>
            <person name="Numata K."/>
            <person name="Arakawa K."/>
        </authorList>
    </citation>
    <scope>NUCLEOTIDE SEQUENCE [LARGE SCALE GENOMIC DNA]</scope>
</reference>
<dbReference type="AlphaFoldDB" id="A0A4C1YYI5"/>
<comment type="caution">
    <text evidence="2">The sequence shown here is derived from an EMBL/GenBank/DDBJ whole genome shotgun (WGS) entry which is preliminary data.</text>
</comment>
<feature type="region of interest" description="Disordered" evidence="1">
    <location>
        <begin position="1"/>
        <end position="21"/>
    </location>
</feature>
<dbReference type="EMBL" id="BGZK01001508">
    <property type="protein sequence ID" value="GBP81386.1"/>
    <property type="molecule type" value="Genomic_DNA"/>
</dbReference>
<evidence type="ECO:0000313" key="2">
    <source>
        <dbReference type="EMBL" id="GBP81386.1"/>
    </source>
</evidence>
<protein>
    <submittedName>
        <fullName evidence="2">Uncharacterized protein</fullName>
    </submittedName>
</protein>
<organism evidence="2 3">
    <name type="scientific">Eumeta variegata</name>
    <name type="common">Bagworm moth</name>
    <name type="synonym">Eumeta japonica</name>
    <dbReference type="NCBI Taxonomy" id="151549"/>
    <lineage>
        <taxon>Eukaryota</taxon>
        <taxon>Metazoa</taxon>
        <taxon>Ecdysozoa</taxon>
        <taxon>Arthropoda</taxon>
        <taxon>Hexapoda</taxon>
        <taxon>Insecta</taxon>
        <taxon>Pterygota</taxon>
        <taxon>Neoptera</taxon>
        <taxon>Endopterygota</taxon>
        <taxon>Lepidoptera</taxon>
        <taxon>Glossata</taxon>
        <taxon>Ditrysia</taxon>
        <taxon>Tineoidea</taxon>
        <taxon>Psychidae</taxon>
        <taxon>Oiketicinae</taxon>
        <taxon>Eumeta</taxon>
    </lineage>
</organism>
<name>A0A4C1YYI5_EUMVA</name>
<evidence type="ECO:0000313" key="3">
    <source>
        <dbReference type="Proteomes" id="UP000299102"/>
    </source>
</evidence>
<proteinExistence type="predicted"/>
<accession>A0A4C1YYI5</accession>
<sequence>MRDISAARFSSTPGAPASADRGRLALSVTHDGRQFRRYLITAAAIFLLCPPRDLSARFPLHGDKARAKRFSCENGISEVD</sequence>
<dbReference type="Proteomes" id="UP000299102">
    <property type="component" value="Unassembled WGS sequence"/>
</dbReference>
<gene>
    <name evidence="2" type="ORF">EVAR_61784_1</name>
</gene>
<evidence type="ECO:0000256" key="1">
    <source>
        <dbReference type="SAM" id="MobiDB-lite"/>
    </source>
</evidence>